<keyword evidence="4" id="KW-1003">Cell membrane</keyword>
<protein>
    <submittedName>
        <fullName evidence="9">4-azaleucine resistance transporter AzlC</fullName>
    </submittedName>
</protein>
<feature type="transmembrane region" description="Helical" evidence="8">
    <location>
        <begin position="51"/>
        <end position="70"/>
    </location>
</feature>
<proteinExistence type="inferred from homology"/>
<keyword evidence="5 8" id="KW-0812">Transmembrane</keyword>
<dbReference type="RefSeq" id="WP_183750644.1">
    <property type="nucleotide sequence ID" value="NZ_JACICC010000001.1"/>
</dbReference>
<evidence type="ECO:0000256" key="5">
    <source>
        <dbReference type="ARBA" id="ARBA00022692"/>
    </source>
</evidence>
<keyword evidence="6 8" id="KW-1133">Transmembrane helix</keyword>
<dbReference type="InterPro" id="IPR011606">
    <property type="entry name" value="Brnchd-chn_aa_trnsp_permease"/>
</dbReference>
<gene>
    <name evidence="9" type="ORF">FHS81_000734</name>
</gene>
<feature type="transmembrane region" description="Helical" evidence="8">
    <location>
        <begin position="135"/>
        <end position="155"/>
    </location>
</feature>
<keyword evidence="3" id="KW-0813">Transport</keyword>
<organism evidence="9 10">
    <name type="scientific">Pseudochelatococcus contaminans</name>
    <dbReference type="NCBI Taxonomy" id="1538103"/>
    <lineage>
        <taxon>Bacteria</taxon>
        <taxon>Pseudomonadati</taxon>
        <taxon>Pseudomonadota</taxon>
        <taxon>Alphaproteobacteria</taxon>
        <taxon>Hyphomicrobiales</taxon>
        <taxon>Chelatococcaceae</taxon>
        <taxon>Pseudochelatococcus</taxon>
    </lineage>
</organism>
<evidence type="ECO:0000256" key="3">
    <source>
        <dbReference type="ARBA" id="ARBA00022448"/>
    </source>
</evidence>
<evidence type="ECO:0000256" key="6">
    <source>
        <dbReference type="ARBA" id="ARBA00022989"/>
    </source>
</evidence>
<sequence>MTVQSEYQSSTADEIRQGLADIAPVLVAMVPIGLLFGAICTTKGWAASDVWLMSTLVFSGGAEFAAIGLWKWPIPYLALFVSTALVSARHILMGVSLAPKMHAFKGWRLWAAAWFMTDEAWALGERRARRQTITVAYWFFMAVPVHLVWVASTVTGSMVGPMLGDPAAIGLDFAFTALFIGLIAGFWKGATTAWVLVASGGASALVALTIGEPWNVLAGAAAGIVAAWFTATEPDEPESSSPEGHLL</sequence>
<accession>A0A7W5Z2K9</accession>
<dbReference type="GO" id="GO:0005886">
    <property type="term" value="C:plasma membrane"/>
    <property type="evidence" value="ECO:0007669"/>
    <property type="project" value="UniProtKB-SubCell"/>
</dbReference>
<evidence type="ECO:0000313" key="9">
    <source>
        <dbReference type="EMBL" id="MBB3808680.1"/>
    </source>
</evidence>
<keyword evidence="10" id="KW-1185">Reference proteome</keyword>
<dbReference type="GO" id="GO:1903785">
    <property type="term" value="P:L-valine transmembrane transport"/>
    <property type="evidence" value="ECO:0007669"/>
    <property type="project" value="TreeGrafter"/>
</dbReference>
<keyword evidence="7 8" id="KW-0472">Membrane</keyword>
<comment type="caution">
    <text evidence="9">The sequence shown here is derived from an EMBL/GenBank/DDBJ whole genome shotgun (WGS) entry which is preliminary data.</text>
</comment>
<comment type="similarity">
    <text evidence="2">Belongs to the AzlC family.</text>
</comment>
<dbReference type="AlphaFoldDB" id="A0A7W5Z2K9"/>
<feature type="transmembrane region" description="Helical" evidence="8">
    <location>
        <begin position="22"/>
        <end position="39"/>
    </location>
</feature>
<evidence type="ECO:0000313" key="10">
    <source>
        <dbReference type="Proteomes" id="UP000537592"/>
    </source>
</evidence>
<dbReference type="PANTHER" id="PTHR34979:SF1">
    <property type="entry name" value="INNER MEMBRANE PROTEIN YGAZ"/>
    <property type="match status" value="1"/>
</dbReference>
<dbReference type="PANTHER" id="PTHR34979">
    <property type="entry name" value="INNER MEMBRANE PROTEIN YGAZ"/>
    <property type="match status" value="1"/>
</dbReference>
<evidence type="ECO:0000256" key="7">
    <source>
        <dbReference type="ARBA" id="ARBA00023136"/>
    </source>
</evidence>
<dbReference type="EMBL" id="JACICC010000001">
    <property type="protein sequence ID" value="MBB3808680.1"/>
    <property type="molecule type" value="Genomic_DNA"/>
</dbReference>
<dbReference type="Proteomes" id="UP000537592">
    <property type="component" value="Unassembled WGS sequence"/>
</dbReference>
<reference evidence="9 10" key="1">
    <citation type="submission" date="2020-08" db="EMBL/GenBank/DDBJ databases">
        <title>Genomic Encyclopedia of Type Strains, Phase IV (KMG-IV): sequencing the most valuable type-strain genomes for metagenomic binning, comparative biology and taxonomic classification.</title>
        <authorList>
            <person name="Goeker M."/>
        </authorList>
    </citation>
    <scope>NUCLEOTIDE SEQUENCE [LARGE SCALE GENOMIC DNA]</scope>
    <source>
        <strain evidence="9 10">DSM 28760</strain>
    </source>
</reference>
<feature type="transmembrane region" description="Helical" evidence="8">
    <location>
        <begin position="167"/>
        <end position="186"/>
    </location>
</feature>
<comment type="subcellular location">
    <subcellularLocation>
        <location evidence="1">Cell membrane</location>
        <topology evidence="1">Multi-pass membrane protein</topology>
    </subcellularLocation>
</comment>
<evidence type="ECO:0000256" key="8">
    <source>
        <dbReference type="SAM" id="Phobius"/>
    </source>
</evidence>
<dbReference type="Pfam" id="PF03591">
    <property type="entry name" value="AzlC"/>
    <property type="match status" value="1"/>
</dbReference>
<evidence type="ECO:0000256" key="1">
    <source>
        <dbReference type="ARBA" id="ARBA00004651"/>
    </source>
</evidence>
<evidence type="ECO:0000256" key="4">
    <source>
        <dbReference type="ARBA" id="ARBA00022475"/>
    </source>
</evidence>
<evidence type="ECO:0000256" key="2">
    <source>
        <dbReference type="ARBA" id="ARBA00010735"/>
    </source>
</evidence>
<feature type="transmembrane region" description="Helical" evidence="8">
    <location>
        <begin position="76"/>
        <end position="98"/>
    </location>
</feature>
<name>A0A7W5Z2K9_9HYPH</name>
<feature type="transmembrane region" description="Helical" evidence="8">
    <location>
        <begin position="193"/>
        <end position="210"/>
    </location>
</feature>